<protein>
    <recommendedName>
        <fullName evidence="2">VWFA domain-containing protein</fullName>
    </recommendedName>
</protein>
<dbReference type="AlphaFoldDB" id="A0A4V1X964"/>
<proteinExistence type="predicted"/>
<dbReference type="OrthoDB" id="2142040at2759"/>
<keyword evidence="4" id="KW-1185">Reference proteome</keyword>
<dbReference type="Pfam" id="PF00092">
    <property type="entry name" value="VWA"/>
    <property type="match status" value="1"/>
</dbReference>
<name>A0A4V1X964_9PEZI</name>
<sequence length="331" mass="36629">MSDQKNPFLGPKREGTSSTTSPRHRRSFLNVVASPFRRSIPTPSNPFDDPPPSYDTVVPSSSSAAESSLAHPQRKSGGARPRLTKEMVTNREDEYAFLSHFDTVFLIDDSGSMAQYGRWEEARAALALILPVCVDDDKDGVDIYFLNHKNTSRRVDGADAKGRSAGTGYRHVRNAEAVMDIFNGTGPNGQTPTGERLSHILQTYLAHLEEQVQRNGVDDHGVKPVNIIVITDGSPNSREVLEGVIVEAAKRLQRQDALPYQVGIQFFQVGNNPNAAEFLTRLDEKIREKYQLDRDMVDTVPFNPRTGGLTDKLILKTVLGAVVKTLDDRTL</sequence>
<organism evidence="3 4">
    <name type="scientific">Monosporascus ibericus</name>
    <dbReference type="NCBI Taxonomy" id="155417"/>
    <lineage>
        <taxon>Eukaryota</taxon>
        <taxon>Fungi</taxon>
        <taxon>Dikarya</taxon>
        <taxon>Ascomycota</taxon>
        <taxon>Pezizomycotina</taxon>
        <taxon>Sordariomycetes</taxon>
        <taxon>Xylariomycetidae</taxon>
        <taxon>Xylariales</taxon>
        <taxon>Xylariales incertae sedis</taxon>
        <taxon>Monosporascus</taxon>
    </lineage>
</organism>
<dbReference type="Gene3D" id="3.40.50.410">
    <property type="entry name" value="von Willebrand factor, type A domain"/>
    <property type="match status" value="1"/>
</dbReference>
<dbReference type="SMART" id="SM00327">
    <property type="entry name" value="VWA"/>
    <property type="match status" value="1"/>
</dbReference>
<dbReference type="InterPro" id="IPR036465">
    <property type="entry name" value="vWFA_dom_sf"/>
</dbReference>
<comment type="caution">
    <text evidence="3">The sequence shown here is derived from an EMBL/GenBank/DDBJ whole genome shotgun (WGS) entry which is preliminary data.</text>
</comment>
<dbReference type="Proteomes" id="UP000293360">
    <property type="component" value="Unassembled WGS sequence"/>
</dbReference>
<evidence type="ECO:0000313" key="3">
    <source>
        <dbReference type="EMBL" id="RYO88358.1"/>
    </source>
</evidence>
<evidence type="ECO:0000256" key="1">
    <source>
        <dbReference type="SAM" id="MobiDB-lite"/>
    </source>
</evidence>
<dbReference type="STRING" id="155417.A0A4V1X964"/>
<dbReference type="SUPFAM" id="SSF53300">
    <property type="entry name" value="vWA-like"/>
    <property type="match status" value="1"/>
</dbReference>
<dbReference type="EMBL" id="QJNU01000723">
    <property type="protein sequence ID" value="RYO88358.1"/>
    <property type="molecule type" value="Genomic_DNA"/>
</dbReference>
<feature type="compositionally biased region" description="Low complexity" evidence="1">
    <location>
        <begin position="60"/>
        <end position="70"/>
    </location>
</feature>
<gene>
    <name evidence="3" type="ORF">DL764_008735</name>
</gene>
<evidence type="ECO:0000259" key="2">
    <source>
        <dbReference type="PROSITE" id="PS50234"/>
    </source>
</evidence>
<reference evidence="3 4" key="1">
    <citation type="submission" date="2018-06" db="EMBL/GenBank/DDBJ databases">
        <title>Complete Genomes of Monosporascus.</title>
        <authorList>
            <person name="Robinson A.J."/>
            <person name="Natvig D.O."/>
        </authorList>
    </citation>
    <scope>NUCLEOTIDE SEQUENCE [LARGE SCALE GENOMIC DNA]</scope>
    <source>
        <strain evidence="3 4">CBS 110550</strain>
    </source>
</reference>
<dbReference type="PROSITE" id="PS50234">
    <property type="entry name" value="VWFA"/>
    <property type="match status" value="1"/>
</dbReference>
<accession>A0A4V1X964</accession>
<dbReference type="InterPro" id="IPR002035">
    <property type="entry name" value="VWF_A"/>
</dbReference>
<dbReference type="PANTHER" id="PTHR34706">
    <property type="entry name" value="SLR1338 PROTEIN"/>
    <property type="match status" value="1"/>
</dbReference>
<dbReference type="PANTHER" id="PTHR34706:SF1">
    <property type="entry name" value="VWFA DOMAIN-CONTAINING PROTEIN"/>
    <property type="match status" value="1"/>
</dbReference>
<evidence type="ECO:0000313" key="4">
    <source>
        <dbReference type="Proteomes" id="UP000293360"/>
    </source>
</evidence>
<feature type="region of interest" description="Disordered" evidence="1">
    <location>
        <begin position="1"/>
        <end position="84"/>
    </location>
</feature>
<feature type="domain" description="VWFA" evidence="2">
    <location>
        <begin position="102"/>
        <end position="318"/>
    </location>
</feature>